<feature type="binding site" evidence="6">
    <location>
        <position position="277"/>
    </location>
    <ligand>
        <name>chlorophyll a</name>
        <dbReference type="ChEBI" id="CHEBI:58416"/>
        <label>1</label>
    </ligand>
</feature>
<dbReference type="OrthoDB" id="423598at2759"/>
<dbReference type="InterPro" id="IPR022796">
    <property type="entry name" value="Chloroa_b-bind"/>
</dbReference>
<keyword evidence="4 7" id="KW-0934">Plastid</keyword>
<protein>
    <recommendedName>
        <fullName evidence="7">Chlorophyll a-b binding protein, chloroplastic</fullName>
    </recommendedName>
</protein>
<dbReference type="InParanoid" id="C1E5T1"/>
<evidence type="ECO:0000256" key="6">
    <source>
        <dbReference type="PIRSR" id="PIRSR601344-1"/>
    </source>
</evidence>
<gene>
    <name evidence="10" type="primary">LHCQ</name>
    <name evidence="10" type="ORF">MICPUN_82194</name>
</gene>
<evidence type="ECO:0000256" key="5">
    <source>
        <dbReference type="ARBA" id="ARBA00022991"/>
    </source>
</evidence>
<comment type="function">
    <text evidence="7">The light-harvesting complex (LHC) functions as a light receptor, it captures and delivers excitation energy to photosystems with which it is closely associated.</text>
</comment>
<dbReference type="GO" id="GO:0009535">
    <property type="term" value="C:chloroplast thylakoid membrane"/>
    <property type="evidence" value="ECO:0007669"/>
    <property type="project" value="UniProtKB-SubCell"/>
</dbReference>
<feature type="binding site" evidence="6">
    <location>
        <position position="229"/>
    </location>
    <ligand>
        <name>chlorophyll a</name>
        <dbReference type="ChEBI" id="CHEBI:58416"/>
        <label>1</label>
    </ligand>
</feature>
<dbReference type="SUPFAM" id="SSF103511">
    <property type="entry name" value="Chlorophyll a-b binding protein"/>
    <property type="match status" value="1"/>
</dbReference>
<keyword evidence="8" id="KW-0175">Coiled coil</keyword>
<feature type="binding site" evidence="6">
    <location>
        <position position="226"/>
    </location>
    <ligand>
        <name>chlorophyll a</name>
        <dbReference type="ChEBI" id="CHEBI:58416"/>
        <label>1</label>
    </ligand>
</feature>
<dbReference type="GO" id="GO:0009522">
    <property type="term" value="C:photosystem I"/>
    <property type="evidence" value="ECO:0007669"/>
    <property type="project" value="UniProtKB-KW"/>
</dbReference>
<feature type="compositionally biased region" description="Low complexity" evidence="9">
    <location>
        <begin position="1"/>
        <end position="10"/>
    </location>
</feature>
<dbReference type="PANTHER" id="PTHR21649">
    <property type="entry name" value="CHLOROPHYLL A/B BINDING PROTEIN"/>
    <property type="match status" value="1"/>
</dbReference>
<sequence>MAAAAAAAEAHWSTRPKPPGSGLSKTHPPEPTPEPETETETETKTETKTERETVNNAAAIVSPTADVQPAGAIATSTSSTDVNSALGDLISSPLFYVTFGVAAAVALVQVLERSGVENAEFGLSALPIVLLTAISKTEFGAGLAKSIEDRRPELEAERARVERERAAARATMPAHYGPTRRKFLPDGFGYPFPEHLDGTLCGDAGFDPLGLASGSPGDLDRYRELELLHGRWAMLGVVGAAVPEALARFGGLELGEPVWWKVGAAKLNSPDLALDYLGLGGFHIAGSSGLAVIAACQLVLMGGPEYARKVGIDSLVPVGVYLPGDRDYPGGAPFDPFGVSADAAVFERQKVAEMKHGRLAMVAMLGCFAQAWATGVGPVENLTETWEKLRAFL</sequence>
<keyword evidence="11" id="KW-1185">Reference proteome</keyword>
<dbReference type="InterPro" id="IPR001344">
    <property type="entry name" value="Chloro_AB-bd_pln"/>
</dbReference>
<comment type="similarity">
    <text evidence="7">Belongs to the light-harvesting chlorophyll a/b-binding (LHC) protein family.</text>
</comment>
<dbReference type="Gene3D" id="1.10.3460.10">
    <property type="entry name" value="Chlorophyll a/b binding protein domain"/>
    <property type="match status" value="1"/>
</dbReference>
<evidence type="ECO:0000256" key="7">
    <source>
        <dbReference type="RuleBase" id="RU363080"/>
    </source>
</evidence>
<feature type="binding site" description="axial binding residue" evidence="6">
    <location>
        <position position="297"/>
    </location>
    <ligand>
        <name>chlorophyll b</name>
        <dbReference type="ChEBI" id="CHEBI:61721"/>
        <label>1</label>
    </ligand>
    <ligandPart>
        <name>Mg</name>
        <dbReference type="ChEBI" id="CHEBI:25107"/>
    </ligandPart>
</feature>
<evidence type="ECO:0000256" key="8">
    <source>
        <dbReference type="SAM" id="Coils"/>
    </source>
</evidence>
<evidence type="ECO:0000313" key="11">
    <source>
        <dbReference type="Proteomes" id="UP000002009"/>
    </source>
</evidence>
<dbReference type="OMA" id="FEVLHAR"/>
<dbReference type="eggNOG" id="ENOG502QQ8A">
    <property type="taxonomic scope" value="Eukaryota"/>
</dbReference>
<organism evidence="10 11">
    <name type="scientific">Micromonas commoda (strain RCC299 / NOUM17 / CCMP2709)</name>
    <name type="common">Picoplanktonic green alga</name>
    <dbReference type="NCBI Taxonomy" id="296587"/>
    <lineage>
        <taxon>Eukaryota</taxon>
        <taxon>Viridiplantae</taxon>
        <taxon>Chlorophyta</taxon>
        <taxon>Mamiellophyceae</taxon>
        <taxon>Mamiellales</taxon>
        <taxon>Mamiellaceae</taxon>
        <taxon>Micromonas</taxon>
    </lineage>
</organism>
<dbReference type="FunCoup" id="C1E5T1">
    <property type="interactions" value="181"/>
</dbReference>
<feature type="region of interest" description="Disordered" evidence="9">
    <location>
        <begin position="1"/>
        <end position="62"/>
    </location>
</feature>
<feature type="compositionally biased region" description="Basic and acidic residues" evidence="9">
    <location>
        <begin position="41"/>
        <end position="53"/>
    </location>
</feature>
<name>C1E5T1_MICCC</name>
<keyword evidence="3 7" id="KW-0602">Photosynthesis</keyword>
<dbReference type="GeneID" id="8243336"/>
<evidence type="ECO:0000256" key="3">
    <source>
        <dbReference type="ARBA" id="ARBA00022531"/>
    </source>
</evidence>
<dbReference type="GO" id="GO:0009523">
    <property type="term" value="C:photosystem II"/>
    <property type="evidence" value="ECO:0007669"/>
    <property type="project" value="UniProtKB-KW"/>
</dbReference>
<feature type="binding site" description="axial binding residue" evidence="6">
    <location>
        <position position="231"/>
    </location>
    <ligand>
        <name>chlorophyll b</name>
        <dbReference type="ChEBI" id="CHEBI:61721"/>
        <label>1</label>
    </ligand>
    <ligandPart>
        <name>Mg</name>
        <dbReference type="ChEBI" id="CHEBI:25107"/>
    </ligandPart>
</feature>
<keyword evidence="2 7" id="KW-0150">Chloroplast</keyword>
<dbReference type="GO" id="GO:0009765">
    <property type="term" value="P:photosynthesis, light harvesting"/>
    <property type="evidence" value="ECO:0007669"/>
    <property type="project" value="InterPro"/>
</dbReference>
<dbReference type="RefSeq" id="XP_002502049.1">
    <property type="nucleotide sequence ID" value="XM_002502003.1"/>
</dbReference>
<feature type="binding site" evidence="6">
    <location>
        <position position="353"/>
    </location>
    <ligand>
        <name>chlorophyll a</name>
        <dbReference type="ChEBI" id="CHEBI:58416"/>
        <label>1</label>
    </ligand>
</feature>
<dbReference type="Proteomes" id="UP000002009">
    <property type="component" value="Chromosome 5"/>
</dbReference>
<feature type="binding site" evidence="6">
    <location>
        <position position="370"/>
    </location>
    <ligand>
        <name>chlorophyll a</name>
        <dbReference type="ChEBI" id="CHEBI:58416"/>
        <label>1</label>
    </ligand>
</feature>
<dbReference type="Pfam" id="PF00504">
    <property type="entry name" value="Chloroa_b-bind"/>
    <property type="match status" value="1"/>
</dbReference>
<feature type="binding site" description="axial binding residue" evidence="6">
    <location>
        <position position="287"/>
    </location>
    <ligand>
        <name>chlorophyll b</name>
        <dbReference type="ChEBI" id="CHEBI:61721"/>
        <label>1</label>
    </ligand>
    <ligandPart>
        <name>Mg</name>
        <dbReference type="ChEBI" id="CHEBI:25107"/>
    </ligandPart>
</feature>
<feature type="binding site" description="axial binding residue" evidence="6">
    <location>
        <position position="305"/>
    </location>
    <ligand>
        <name>chlorophyll b</name>
        <dbReference type="ChEBI" id="CHEBI:61721"/>
        <label>1</label>
    </ligand>
    <ligandPart>
        <name>Mg</name>
        <dbReference type="ChEBI" id="CHEBI:25107"/>
    </ligandPart>
</feature>
<evidence type="ECO:0000256" key="4">
    <source>
        <dbReference type="ARBA" id="ARBA00022640"/>
    </source>
</evidence>
<dbReference type="EMBL" id="CP001326">
    <property type="protein sequence ID" value="ACO63307.1"/>
    <property type="molecule type" value="Genomic_DNA"/>
</dbReference>
<comment type="subcellular location">
    <subcellularLocation>
        <location evidence="7">Plastid</location>
        <location evidence="7">Chloroplast thylakoid membrane</location>
    </subcellularLocation>
</comment>
<dbReference type="KEGG" id="mis:MICPUN_82194"/>
<keyword evidence="5 7" id="KW-0157">Chromophore</keyword>
<feature type="binding site" evidence="6">
    <location>
        <position position="358"/>
    </location>
    <ligand>
        <name>chlorophyll a</name>
        <dbReference type="ChEBI" id="CHEBI:58416"/>
        <label>1</label>
    </ligand>
</feature>
<keyword evidence="7" id="KW-0603">Photosystem I</keyword>
<dbReference type="GO" id="GO:0016168">
    <property type="term" value="F:chlorophyll binding"/>
    <property type="evidence" value="ECO:0007669"/>
    <property type="project" value="UniProtKB-KW"/>
</dbReference>
<keyword evidence="7" id="KW-0604">Photosystem II</keyword>
<reference evidence="10 11" key="1">
    <citation type="journal article" date="2009" name="Science">
        <title>Green evolution and dynamic adaptations revealed by genomes of the marine picoeukaryotes Micromonas.</title>
        <authorList>
            <person name="Worden A.Z."/>
            <person name="Lee J.H."/>
            <person name="Mock T."/>
            <person name="Rouze P."/>
            <person name="Simmons M.P."/>
            <person name="Aerts A.L."/>
            <person name="Allen A.E."/>
            <person name="Cuvelier M.L."/>
            <person name="Derelle E."/>
            <person name="Everett M.V."/>
            <person name="Foulon E."/>
            <person name="Grimwood J."/>
            <person name="Gundlach H."/>
            <person name="Henrissat B."/>
            <person name="Napoli C."/>
            <person name="McDonald S.M."/>
            <person name="Parker M.S."/>
            <person name="Rombauts S."/>
            <person name="Salamov A."/>
            <person name="Von Dassow P."/>
            <person name="Badger J.H."/>
            <person name="Coutinho P.M."/>
            <person name="Demir E."/>
            <person name="Dubchak I."/>
            <person name="Gentemann C."/>
            <person name="Eikrem W."/>
            <person name="Gready J.E."/>
            <person name="John U."/>
            <person name="Lanier W."/>
            <person name="Lindquist E.A."/>
            <person name="Lucas S."/>
            <person name="Mayer K.F."/>
            <person name="Moreau H."/>
            <person name="Not F."/>
            <person name="Otillar R."/>
            <person name="Panaud O."/>
            <person name="Pangilinan J."/>
            <person name="Paulsen I."/>
            <person name="Piegu B."/>
            <person name="Poliakov A."/>
            <person name="Robbens S."/>
            <person name="Schmutz J."/>
            <person name="Toulza E."/>
            <person name="Wyss T."/>
            <person name="Zelensky A."/>
            <person name="Zhou K."/>
            <person name="Armbrust E.V."/>
            <person name="Bhattacharya D."/>
            <person name="Goodenough U.W."/>
            <person name="Van de Peer Y."/>
            <person name="Grigoriev I.V."/>
        </authorList>
    </citation>
    <scope>NUCLEOTIDE SEQUENCE [LARGE SCALE GENOMIC DNA]</scope>
    <source>
        <strain evidence="11">RCC299 / NOUM17</strain>
    </source>
</reference>
<evidence type="ECO:0000256" key="9">
    <source>
        <dbReference type="SAM" id="MobiDB-lite"/>
    </source>
</evidence>
<feature type="coiled-coil region" evidence="8">
    <location>
        <begin position="144"/>
        <end position="171"/>
    </location>
</feature>
<keyword evidence="1 6" id="KW-0148">Chlorophyll</keyword>
<evidence type="ECO:0000256" key="2">
    <source>
        <dbReference type="ARBA" id="ARBA00022528"/>
    </source>
</evidence>
<evidence type="ECO:0000313" key="10">
    <source>
        <dbReference type="EMBL" id="ACO63307.1"/>
    </source>
</evidence>
<keyword evidence="7" id="KW-0793">Thylakoid</keyword>
<evidence type="ECO:0000256" key="1">
    <source>
        <dbReference type="ARBA" id="ARBA00022494"/>
    </source>
</evidence>
<dbReference type="AlphaFoldDB" id="C1E5T1"/>
<proteinExistence type="inferred from homology"/>
<accession>C1E5T1</accession>
<dbReference type="STRING" id="296587.C1E5T1"/>